<sequence>MTIYMNTIAYDSPAHEAAIALRKHILFNPYDEAFDEARKTWDRDKILYGLFDDDHLIGAMVTKTTEEGLHVEEVLVAYDKQRQGLGKQMLAFLETRMEKDQVLTAEGPLSSRAFYEACGFTPKSKYHGPKDRMRLDFEKKVTGKTKNPIPLFEHRQNLPLMYFTMGTKDFELIPVIRNHFPKEHLFVVDLLRDDAPWLDFAKETKRRTGKYTFIAPSLYGNRAFRPLDDFNLPAKCAAEADRLSKSKTALLIGTADEFSANAYRAAFDSQNASLSTAEMVLEAEDLRSAHHLDADFYNRFAEKIDTLKENPFDTLAVVDVPFSTQADAMEKFLEETLARKLAKIDVFDLFVTGLRRDLLEKNYLRHDATEGQLRIFSETPDRARAELARVHPAEMSAKVETIR</sequence>
<dbReference type="InterPro" id="IPR000182">
    <property type="entry name" value="GNAT_dom"/>
</dbReference>
<accession>A0ABV1J410</accession>
<dbReference type="InterPro" id="IPR016181">
    <property type="entry name" value="Acyl_CoA_acyltransferase"/>
</dbReference>
<feature type="domain" description="N-acetyltransferase" evidence="1">
    <location>
        <begin position="5"/>
        <end position="138"/>
    </location>
</feature>
<organism evidence="2 3">
    <name type="scientific">Aedoeadaptatus acetigenes</name>
    <dbReference type="NCBI Taxonomy" id="2981723"/>
    <lineage>
        <taxon>Bacteria</taxon>
        <taxon>Bacillati</taxon>
        <taxon>Bacillota</taxon>
        <taxon>Tissierellia</taxon>
        <taxon>Tissierellales</taxon>
        <taxon>Peptoniphilaceae</taxon>
        <taxon>Aedoeadaptatus</taxon>
    </lineage>
</organism>
<dbReference type="EMBL" id="JBBNPS010000002">
    <property type="protein sequence ID" value="MEQ3352920.1"/>
    <property type="molecule type" value="Genomic_DNA"/>
</dbReference>
<dbReference type="Proteomes" id="UP001481872">
    <property type="component" value="Unassembled WGS sequence"/>
</dbReference>
<dbReference type="Gene3D" id="3.40.630.30">
    <property type="match status" value="1"/>
</dbReference>
<evidence type="ECO:0000313" key="3">
    <source>
        <dbReference type="Proteomes" id="UP001481872"/>
    </source>
</evidence>
<comment type="caution">
    <text evidence="2">The sequence shown here is derived from an EMBL/GenBank/DDBJ whole genome shotgun (WGS) entry which is preliminary data.</text>
</comment>
<dbReference type="SUPFAM" id="SSF55729">
    <property type="entry name" value="Acyl-CoA N-acyltransferases (Nat)"/>
    <property type="match status" value="1"/>
</dbReference>
<dbReference type="RefSeq" id="WP_349053326.1">
    <property type="nucleotide sequence ID" value="NZ_JBBNPS010000002.1"/>
</dbReference>
<reference evidence="2 3" key="1">
    <citation type="submission" date="2024-04" db="EMBL/GenBank/DDBJ databases">
        <title>Human intestinal bacterial collection.</title>
        <authorList>
            <person name="Pauvert C."/>
            <person name="Hitch T.C.A."/>
            <person name="Clavel T."/>
        </authorList>
    </citation>
    <scope>NUCLEOTIDE SEQUENCE [LARGE SCALE GENOMIC DNA]</scope>
    <source>
        <strain evidence="2 3">CLA-SR-H026</strain>
    </source>
</reference>
<keyword evidence="3" id="KW-1185">Reference proteome</keyword>
<evidence type="ECO:0000313" key="2">
    <source>
        <dbReference type="EMBL" id="MEQ3352920.1"/>
    </source>
</evidence>
<gene>
    <name evidence="2" type="ORF">AAA081_01190</name>
</gene>
<protein>
    <submittedName>
        <fullName evidence="2">GNAT family N-acetyltransferase</fullName>
    </submittedName>
</protein>
<proteinExistence type="predicted"/>
<dbReference type="PROSITE" id="PS51186">
    <property type="entry name" value="GNAT"/>
    <property type="match status" value="1"/>
</dbReference>
<evidence type="ECO:0000259" key="1">
    <source>
        <dbReference type="PROSITE" id="PS51186"/>
    </source>
</evidence>
<dbReference type="CDD" id="cd04301">
    <property type="entry name" value="NAT_SF"/>
    <property type="match status" value="1"/>
</dbReference>
<name>A0ABV1J410_9FIRM</name>
<dbReference type="Pfam" id="PF13673">
    <property type="entry name" value="Acetyltransf_10"/>
    <property type="match status" value="1"/>
</dbReference>